<dbReference type="SMART" id="SM00065">
    <property type="entry name" value="GAF"/>
    <property type="match status" value="1"/>
</dbReference>
<evidence type="ECO:0000313" key="2">
    <source>
        <dbReference type="EMBL" id="MFC0390914.1"/>
    </source>
</evidence>
<organism evidence="2 3">
    <name type="scientific">Paenibacillus mendelii</name>
    <dbReference type="NCBI Taxonomy" id="206163"/>
    <lineage>
        <taxon>Bacteria</taxon>
        <taxon>Bacillati</taxon>
        <taxon>Bacillota</taxon>
        <taxon>Bacilli</taxon>
        <taxon>Bacillales</taxon>
        <taxon>Paenibacillaceae</taxon>
        <taxon>Paenibacillus</taxon>
    </lineage>
</organism>
<dbReference type="InterPro" id="IPR003018">
    <property type="entry name" value="GAF"/>
</dbReference>
<proteinExistence type="predicted"/>
<dbReference type="NCBIfam" id="TIGR00254">
    <property type="entry name" value="GGDEF"/>
    <property type="match status" value="1"/>
</dbReference>
<dbReference type="Pfam" id="PF00990">
    <property type="entry name" value="GGDEF"/>
    <property type="match status" value="1"/>
</dbReference>
<protein>
    <submittedName>
        <fullName evidence="2">Sensor domain-containing diguanylate cyclase</fullName>
        <ecNumber evidence="2">2.7.7.65</ecNumber>
    </submittedName>
</protein>
<dbReference type="InterPro" id="IPR029016">
    <property type="entry name" value="GAF-like_dom_sf"/>
</dbReference>
<dbReference type="Proteomes" id="UP001589818">
    <property type="component" value="Unassembled WGS sequence"/>
</dbReference>
<evidence type="ECO:0000259" key="1">
    <source>
        <dbReference type="PROSITE" id="PS50887"/>
    </source>
</evidence>
<dbReference type="RefSeq" id="WP_204818402.1">
    <property type="nucleotide sequence ID" value="NZ_JANHOF010000004.1"/>
</dbReference>
<dbReference type="GO" id="GO:0052621">
    <property type="term" value="F:diguanylate cyclase activity"/>
    <property type="evidence" value="ECO:0007669"/>
    <property type="project" value="UniProtKB-EC"/>
</dbReference>
<dbReference type="InterPro" id="IPR000160">
    <property type="entry name" value="GGDEF_dom"/>
</dbReference>
<dbReference type="SMART" id="SM00267">
    <property type="entry name" value="GGDEF"/>
    <property type="match status" value="1"/>
</dbReference>
<dbReference type="PANTHER" id="PTHR45138:SF9">
    <property type="entry name" value="DIGUANYLATE CYCLASE DGCM-RELATED"/>
    <property type="match status" value="1"/>
</dbReference>
<keyword evidence="3" id="KW-1185">Reference proteome</keyword>
<accession>A0ABV6J5Y9</accession>
<dbReference type="PANTHER" id="PTHR45138">
    <property type="entry name" value="REGULATORY COMPONENTS OF SENSORY TRANSDUCTION SYSTEM"/>
    <property type="match status" value="1"/>
</dbReference>
<keyword evidence="2" id="KW-0548">Nucleotidyltransferase</keyword>
<dbReference type="Gene3D" id="3.30.70.270">
    <property type="match status" value="1"/>
</dbReference>
<dbReference type="SUPFAM" id="SSF55073">
    <property type="entry name" value="Nucleotide cyclase"/>
    <property type="match status" value="1"/>
</dbReference>
<name>A0ABV6J5Y9_9BACL</name>
<dbReference type="Pfam" id="PF01590">
    <property type="entry name" value="GAF"/>
    <property type="match status" value="1"/>
</dbReference>
<feature type="domain" description="GGDEF" evidence="1">
    <location>
        <begin position="511"/>
        <end position="640"/>
    </location>
</feature>
<dbReference type="EC" id="2.7.7.65" evidence="2"/>
<dbReference type="CDD" id="cd01949">
    <property type="entry name" value="GGDEF"/>
    <property type="match status" value="1"/>
</dbReference>
<sequence>MRKSMLIGEPTILDRSAEYQGNTQQPAIWYVNEDIQDTDEPYIVPLLEDSFHQWLEESAPSSLLGLRLLFDAQGQQLAAGGDMKPDRVQFDRIGELVREACETTECINSEEAIIIPLKKRFSNQPFAALAWLGVSTSEGVLEWLKTAALHYITIFYHRFEQVFVRDLIRQQQYFEKDATRRDSLYQATKRLHDQIDVSSVVCELMIIMENCYPHADFNLYLSQDFVNVDQRIKPLFIRNTANDLYEKAFLESKPNLELHDDGTVRVGIPMSGKQAVYGVLGITMNREQWDESELRAFVLLAASAGSAFENAKLYEQSNLLIGELQLINELTQRLNQSLRLNEIFEFTTKELLQIFKADYCCVLQLNRSDNSFQVMSSNLPAITAENLSIDFGYSGIVYQTKEPIIVSDYWNTRLVTSQLMETTGSRSLIATPIMAGSDIVGVIMVAHQSPNFFSYENYKLIQVLSTHIGLAISNASLHAEVRRMVITDNLTGLHARHYLNEQIQTRQRKDRCGSLVLVDIDHFKKVNDTYGHQVGDQILIAVSDVIRSVIRESDIAARWGGEELAVYLPQIRSDQAHKIAERIRYRVEALTEPPVTVSCGLSEWSFEDEKISVESLFYKADMALYGAKNSGRNQIIIDGES</sequence>
<dbReference type="Gene3D" id="3.30.450.40">
    <property type="match status" value="2"/>
</dbReference>
<dbReference type="EMBL" id="JBHLVF010000010">
    <property type="protein sequence ID" value="MFC0390914.1"/>
    <property type="molecule type" value="Genomic_DNA"/>
</dbReference>
<gene>
    <name evidence="2" type="ORF">ACFFJ8_05960</name>
</gene>
<dbReference type="PROSITE" id="PS50887">
    <property type="entry name" value="GGDEF"/>
    <property type="match status" value="1"/>
</dbReference>
<reference evidence="2 3" key="1">
    <citation type="submission" date="2024-09" db="EMBL/GenBank/DDBJ databases">
        <authorList>
            <person name="Sun Q."/>
            <person name="Mori K."/>
        </authorList>
    </citation>
    <scope>NUCLEOTIDE SEQUENCE [LARGE SCALE GENOMIC DNA]</scope>
    <source>
        <strain evidence="2 3">CCM 4839</strain>
    </source>
</reference>
<dbReference type="SUPFAM" id="SSF55781">
    <property type="entry name" value="GAF domain-like"/>
    <property type="match status" value="2"/>
</dbReference>
<evidence type="ECO:0000313" key="3">
    <source>
        <dbReference type="Proteomes" id="UP001589818"/>
    </source>
</evidence>
<dbReference type="InterPro" id="IPR050469">
    <property type="entry name" value="Diguanylate_Cyclase"/>
</dbReference>
<dbReference type="InterPro" id="IPR043128">
    <property type="entry name" value="Rev_trsase/Diguanyl_cyclase"/>
</dbReference>
<comment type="caution">
    <text evidence="2">The sequence shown here is derived from an EMBL/GenBank/DDBJ whole genome shotgun (WGS) entry which is preliminary data.</text>
</comment>
<dbReference type="InterPro" id="IPR029787">
    <property type="entry name" value="Nucleotide_cyclase"/>
</dbReference>
<keyword evidence="2" id="KW-0808">Transferase</keyword>